<dbReference type="AlphaFoldDB" id="A0A2V1HTN0"/>
<accession>A0A2V1HTN0</accession>
<evidence type="ECO:0000256" key="1">
    <source>
        <dbReference type="ARBA" id="ARBA00004651"/>
    </source>
</evidence>
<keyword evidence="7 8" id="KW-0472">Membrane</keyword>
<dbReference type="PANTHER" id="PTHR33908">
    <property type="entry name" value="MANNOSYLTRANSFERASE YKCB-RELATED"/>
    <property type="match status" value="1"/>
</dbReference>
<feature type="transmembrane region" description="Helical" evidence="8">
    <location>
        <begin position="29"/>
        <end position="46"/>
    </location>
</feature>
<comment type="caution">
    <text evidence="9">The sequence shown here is derived from an EMBL/GenBank/DDBJ whole genome shotgun (WGS) entry which is preliminary data.</text>
</comment>
<sequence>MTSSLLHRRPAPIGNPAGTLQRGRVLRDAASIGAFAFLLSVAWSWVPSVWYDEAATVASSTRSWAGLAAEVGSVDSVHAVFYACMHVWFDLVGYSPFSLRLPSAIAVAVAAAGLVALLHTVSTRRIAVIAGLVFSFLPRVVWAGGEGRSFALSTALTVGMLALFVHAFQLGDAPRRTRTLWWAVYSAFAALSVAVVLYLALAVAAAGVTAAVILVRHSRNTAARRGFTGWLCASIGALLITAPLTSRTIGQSGQVSWIDPVGRKTLRDVIEFQFFAGHAKLATLFWLIAIAGVLFAVARVVRVRPGRIGETHAPATGLTPSVLELMLPLLIVPPAALIIGSLITSPLYSPRYATFTAPAFAVLVAIALAALRPRSVRIAAVAALFLLCLIPNLEYKQPEAKQDSSWSEVADFLADRRAEQAKGTSEAIVYGTLRYHPLASARVTAYAYPEAFEGLRDVTLAKSLDTSGKLWETEYPLTSVVGELRDTDVVWLLTSTSRDQRPAVTTTLGGVGFVLDDEWDFEGVRVLRYVR</sequence>
<feature type="transmembrane region" description="Helical" evidence="8">
    <location>
        <begin position="101"/>
        <end position="120"/>
    </location>
</feature>
<proteinExistence type="predicted"/>
<evidence type="ECO:0008006" key="11">
    <source>
        <dbReference type="Google" id="ProtNLM"/>
    </source>
</evidence>
<evidence type="ECO:0000313" key="9">
    <source>
        <dbReference type="EMBL" id="PVZ93454.1"/>
    </source>
</evidence>
<keyword evidence="3" id="KW-0328">Glycosyltransferase</keyword>
<dbReference type="RefSeq" id="WP_116757782.1">
    <property type="nucleotide sequence ID" value="NZ_JBHUEX010000001.1"/>
</dbReference>
<feature type="transmembrane region" description="Helical" evidence="8">
    <location>
        <begin position="182"/>
        <end position="215"/>
    </location>
</feature>
<dbReference type="Proteomes" id="UP000244893">
    <property type="component" value="Unassembled WGS sequence"/>
</dbReference>
<evidence type="ECO:0000256" key="8">
    <source>
        <dbReference type="SAM" id="Phobius"/>
    </source>
</evidence>
<feature type="transmembrane region" description="Helical" evidence="8">
    <location>
        <begin position="322"/>
        <end position="343"/>
    </location>
</feature>
<evidence type="ECO:0000256" key="5">
    <source>
        <dbReference type="ARBA" id="ARBA00022692"/>
    </source>
</evidence>
<feature type="transmembrane region" description="Helical" evidence="8">
    <location>
        <begin position="355"/>
        <end position="371"/>
    </location>
</feature>
<dbReference type="InterPro" id="IPR050297">
    <property type="entry name" value="LipidA_mod_glycosyltrf_83"/>
</dbReference>
<dbReference type="GO" id="GO:0005886">
    <property type="term" value="C:plasma membrane"/>
    <property type="evidence" value="ECO:0007669"/>
    <property type="project" value="UniProtKB-SubCell"/>
</dbReference>
<evidence type="ECO:0000256" key="3">
    <source>
        <dbReference type="ARBA" id="ARBA00022676"/>
    </source>
</evidence>
<dbReference type="GO" id="GO:0010041">
    <property type="term" value="P:response to iron(III) ion"/>
    <property type="evidence" value="ECO:0007669"/>
    <property type="project" value="TreeGrafter"/>
</dbReference>
<dbReference type="GO" id="GO:0016763">
    <property type="term" value="F:pentosyltransferase activity"/>
    <property type="evidence" value="ECO:0007669"/>
    <property type="project" value="TreeGrafter"/>
</dbReference>
<evidence type="ECO:0000313" key="10">
    <source>
        <dbReference type="Proteomes" id="UP000244893"/>
    </source>
</evidence>
<evidence type="ECO:0000256" key="6">
    <source>
        <dbReference type="ARBA" id="ARBA00022989"/>
    </source>
</evidence>
<keyword evidence="2" id="KW-1003">Cell membrane</keyword>
<dbReference type="GO" id="GO:0009103">
    <property type="term" value="P:lipopolysaccharide biosynthetic process"/>
    <property type="evidence" value="ECO:0007669"/>
    <property type="project" value="UniProtKB-ARBA"/>
</dbReference>
<keyword evidence="6 8" id="KW-1133">Transmembrane helix</keyword>
<dbReference type="OrthoDB" id="5318634at2"/>
<evidence type="ECO:0000256" key="4">
    <source>
        <dbReference type="ARBA" id="ARBA00022679"/>
    </source>
</evidence>
<comment type="subcellular location">
    <subcellularLocation>
        <location evidence="1">Cell membrane</location>
        <topology evidence="1">Multi-pass membrane protein</topology>
    </subcellularLocation>
</comment>
<feature type="transmembrane region" description="Helical" evidence="8">
    <location>
        <begin position="227"/>
        <end position="245"/>
    </location>
</feature>
<evidence type="ECO:0000256" key="7">
    <source>
        <dbReference type="ARBA" id="ARBA00023136"/>
    </source>
</evidence>
<protein>
    <recommendedName>
        <fullName evidence="11">Glycosyltransferase RgtA/B/C/D-like domain-containing protein</fullName>
    </recommendedName>
</protein>
<reference evidence="9 10" key="1">
    <citation type="submission" date="2018-05" db="EMBL/GenBank/DDBJ databases">
        <title>Amnibacterium sp. M8JJ-5, whole genome shotgun sequence.</title>
        <authorList>
            <person name="Tuo L."/>
        </authorList>
    </citation>
    <scope>NUCLEOTIDE SEQUENCE [LARGE SCALE GENOMIC DNA]</scope>
    <source>
        <strain evidence="9 10">M8JJ-5</strain>
    </source>
</reference>
<keyword evidence="4" id="KW-0808">Transferase</keyword>
<organism evidence="9 10">
    <name type="scientific">Amnibacterium flavum</name>
    <dbReference type="NCBI Taxonomy" id="2173173"/>
    <lineage>
        <taxon>Bacteria</taxon>
        <taxon>Bacillati</taxon>
        <taxon>Actinomycetota</taxon>
        <taxon>Actinomycetes</taxon>
        <taxon>Micrococcales</taxon>
        <taxon>Microbacteriaceae</taxon>
        <taxon>Amnibacterium</taxon>
    </lineage>
</organism>
<gene>
    <name evidence="9" type="ORF">DDQ50_15950</name>
</gene>
<dbReference type="EMBL" id="QEOP01000004">
    <property type="protein sequence ID" value="PVZ93454.1"/>
    <property type="molecule type" value="Genomic_DNA"/>
</dbReference>
<feature type="transmembrane region" description="Helical" evidence="8">
    <location>
        <begin position="281"/>
        <end position="301"/>
    </location>
</feature>
<evidence type="ECO:0000256" key="2">
    <source>
        <dbReference type="ARBA" id="ARBA00022475"/>
    </source>
</evidence>
<name>A0A2V1HTN0_9MICO</name>
<keyword evidence="5 8" id="KW-0812">Transmembrane</keyword>
<keyword evidence="10" id="KW-1185">Reference proteome</keyword>
<dbReference type="PANTHER" id="PTHR33908:SF3">
    <property type="entry name" value="UNDECAPRENYL PHOSPHATE-ALPHA-4-AMINO-4-DEOXY-L-ARABINOSE ARABINOSYL TRANSFERASE"/>
    <property type="match status" value="1"/>
</dbReference>
<feature type="transmembrane region" description="Helical" evidence="8">
    <location>
        <begin position="150"/>
        <end position="170"/>
    </location>
</feature>